<dbReference type="InterPro" id="IPR046335">
    <property type="entry name" value="LacI/GalR-like_sensor"/>
</dbReference>
<dbReference type="PROSITE" id="PS00356">
    <property type="entry name" value="HTH_LACI_1"/>
    <property type="match status" value="1"/>
</dbReference>
<name>A0A1I6AB64_9BACI</name>
<comment type="caution">
    <text evidence="5">The sequence shown here is derived from an EMBL/GenBank/DDBJ whole genome shotgun (WGS) entry which is preliminary data.</text>
</comment>
<dbReference type="PROSITE" id="PS50932">
    <property type="entry name" value="HTH_LACI_2"/>
    <property type="match status" value="1"/>
</dbReference>
<accession>A0A1I6AB64</accession>
<dbReference type="GeneID" id="93711205"/>
<dbReference type="PANTHER" id="PTHR30146">
    <property type="entry name" value="LACI-RELATED TRANSCRIPTIONAL REPRESSOR"/>
    <property type="match status" value="1"/>
</dbReference>
<dbReference type="PANTHER" id="PTHR30146:SF149">
    <property type="entry name" value="HTH-TYPE TRANSCRIPTIONAL REGULATOR EBGR"/>
    <property type="match status" value="1"/>
</dbReference>
<evidence type="ECO:0000259" key="4">
    <source>
        <dbReference type="PROSITE" id="PS50932"/>
    </source>
</evidence>
<keyword evidence="3" id="KW-0804">Transcription</keyword>
<dbReference type="SMART" id="SM00354">
    <property type="entry name" value="HTH_LACI"/>
    <property type="match status" value="1"/>
</dbReference>
<keyword evidence="1" id="KW-0805">Transcription regulation</keyword>
<keyword evidence="2" id="KW-0238">DNA-binding</keyword>
<dbReference type="SUPFAM" id="SSF47413">
    <property type="entry name" value="lambda repressor-like DNA-binding domains"/>
    <property type="match status" value="1"/>
</dbReference>
<protein>
    <submittedName>
        <fullName evidence="5">Transcriptional regulator, LacI family</fullName>
    </submittedName>
</protein>
<evidence type="ECO:0000313" key="5">
    <source>
        <dbReference type="EMBL" id="SFQ65853.1"/>
    </source>
</evidence>
<dbReference type="CDD" id="cd01392">
    <property type="entry name" value="HTH_LacI"/>
    <property type="match status" value="1"/>
</dbReference>
<dbReference type="RefSeq" id="WP_061805265.1">
    <property type="nucleotide sequence ID" value="NZ_FOXX01000006.1"/>
</dbReference>
<dbReference type="CDD" id="cd01544">
    <property type="entry name" value="PBP1_GalR"/>
    <property type="match status" value="1"/>
</dbReference>
<dbReference type="PRINTS" id="PR00036">
    <property type="entry name" value="HTHLACI"/>
</dbReference>
<dbReference type="Gene3D" id="3.40.50.2300">
    <property type="match status" value="2"/>
</dbReference>
<reference evidence="5 6" key="1">
    <citation type="submission" date="2016-10" db="EMBL/GenBank/DDBJ databases">
        <authorList>
            <person name="Varghese N."/>
            <person name="Submissions S."/>
        </authorList>
    </citation>
    <scope>NUCLEOTIDE SEQUENCE [LARGE SCALE GENOMIC DNA]</scope>
    <source>
        <strain evidence="5 6">DSM 13796</strain>
    </source>
</reference>
<dbReference type="Gene3D" id="1.10.260.40">
    <property type="entry name" value="lambda repressor-like DNA-binding domains"/>
    <property type="match status" value="1"/>
</dbReference>
<sequence>MATIKDIAKRVGVSIATVSRVLNYDKSLSVSEETKEKVFQAAKELQYKKKGGRKLPQAYKFAVVSWYTEEEELDDLYYHAISLGVEKACEVHNIELMKVTMENLKESEEIDGIIAIGKFSLYQAEKLKERSPHLVFVDCSPDEDMFDSVVSNFERATEKALQYFLDRGHTRIGYIGGMETYRDQTALIQDPRSLSFQRFLTEKGHYDSSLVYIGNFSVNDGYTLMKKAIRDHKENLPTAFFLGNDSMALGALKALHEEGIPVPGTVSVIGVNDFSVSKHVYPPLSTVKVFTELMGKTAVDSLMERLEGREVPKKVVLSTVLNIRESTK</sequence>
<dbReference type="InterPro" id="IPR010982">
    <property type="entry name" value="Lambda_DNA-bd_dom_sf"/>
</dbReference>
<dbReference type="InterPro" id="IPR000843">
    <property type="entry name" value="HTH_LacI"/>
</dbReference>
<dbReference type="SUPFAM" id="SSF53822">
    <property type="entry name" value="Periplasmic binding protein-like I"/>
    <property type="match status" value="1"/>
</dbReference>
<dbReference type="Proteomes" id="UP000182762">
    <property type="component" value="Unassembled WGS sequence"/>
</dbReference>
<evidence type="ECO:0000256" key="2">
    <source>
        <dbReference type="ARBA" id="ARBA00023125"/>
    </source>
</evidence>
<proteinExistence type="predicted"/>
<evidence type="ECO:0000313" key="6">
    <source>
        <dbReference type="Proteomes" id="UP000182762"/>
    </source>
</evidence>
<organism evidence="5 6">
    <name type="scientific">Priestia endophytica DSM 13796</name>
    <dbReference type="NCBI Taxonomy" id="1121089"/>
    <lineage>
        <taxon>Bacteria</taxon>
        <taxon>Bacillati</taxon>
        <taxon>Bacillota</taxon>
        <taxon>Bacilli</taxon>
        <taxon>Bacillales</taxon>
        <taxon>Bacillaceae</taxon>
        <taxon>Priestia</taxon>
    </lineage>
</organism>
<keyword evidence="6" id="KW-1185">Reference proteome</keyword>
<feature type="domain" description="HTH lacI-type" evidence="4">
    <location>
        <begin position="2"/>
        <end position="57"/>
    </location>
</feature>
<dbReference type="EMBL" id="FOXX01000006">
    <property type="protein sequence ID" value="SFQ65853.1"/>
    <property type="molecule type" value="Genomic_DNA"/>
</dbReference>
<dbReference type="Pfam" id="PF13377">
    <property type="entry name" value="Peripla_BP_3"/>
    <property type="match status" value="1"/>
</dbReference>
<gene>
    <name evidence="5" type="ORF">SAMN02745910_02559</name>
</gene>
<dbReference type="InterPro" id="IPR028082">
    <property type="entry name" value="Peripla_BP_I"/>
</dbReference>
<evidence type="ECO:0000256" key="3">
    <source>
        <dbReference type="ARBA" id="ARBA00023163"/>
    </source>
</evidence>
<evidence type="ECO:0000256" key="1">
    <source>
        <dbReference type="ARBA" id="ARBA00023015"/>
    </source>
</evidence>
<dbReference type="Pfam" id="PF00356">
    <property type="entry name" value="LacI"/>
    <property type="match status" value="1"/>
</dbReference>